<feature type="domain" description="Thioredoxin" evidence="1">
    <location>
        <begin position="10"/>
        <end position="111"/>
    </location>
</feature>
<dbReference type="InterPro" id="IPR036249">
    <property type="entry name" value="Thioredoxin-like_sf"/>
</dbReference>
<protein>
    <recommendedName>
        <fullName evidence="1">Thioredoxin domain-containing protein</fullName>
    </recommendedName>
</protein>
<dbReference type="CDD" id="cd02947">
    <property type="entry name" value="TRX_family"/>
    <property type="match status" value="1"/>
</dbReference>
<sequence length="121" mass="13717">MPLPIITEITDRNHFGDLLKSNPGLFILKFGAEWCGPCKTINQGVQWYFERTPDTVQCAIIDIDKCIDVYSFLKSKRVVNGVPVLLCYKKGNITHVPDDVIIGADKNKINDFFIRCNKLIS</sequence>
<organism evidence="2">
    <name type="scientific">viral metagenome</name>
    <dbReference type="NCBI Taxonomy" id="1070528"/>
    <lineage>
        <taxon>unclassified sequences</taxon>
        <taxon>metagenomes</taxon>
        <taxon>organismal metagenomes</taxon>
    </lineage>
</organism>
<proteinExistence type="predicted"/>
<dbReference type="Pfam" id="PF00085">
    <property type="entry name" value="Thioredoxin"/>
    <property type="match status" value="1"/>
</dbReference>
<accession>A0A6C0LAZ4</accession>
<dbReference type="AlphaFoldDB" id="A0A6C0LAZ4"/>
<dbReference type="EMBL" id="MN740445">
    <property type="protein sequence ID" value="QHU26838.1"/>
    <property type="molecule type" value="Genomic_DNA"/>
</dbReference>
<dbReference type="SUPFAM" id="SSF52833">
    <property type="entry name" value="Thioredoxin-like"/>
    <property type="match status" value="1"/>
</dbReference>
<reference evidence="2" key="1">
    <citation type="journal article" date="2020" name="Nature">
        <title>Giant virus diversity and host interactions through global metagenomics.</title>
        <authorList>
            <person name="Schulz F."/>
            <person name="Roux S."/>
            <person name="Paez-Espino D."/>
            <person name="Jungbluth S."/>
            <person name="Walsh D.A."/>
            <person name="Denef V.J."/>
            <person name="McMahon K.D."/>
            <person name="Konstantinidis K.T."/>
            <person name="Eloe-Fadrosh E.A."/>
            <person name="Kyrpides N.C."/>
            <person name="Woyke T."/>
        </authorList>
    </citation>
    <scope>NUCLEOTIDE SEQUENCE</scope>
    <source>
        <strain evidence="2">GVMAG-M-3300027759-42</strain>
    </source>
</reference>
<dbReference type="Gene3D" id="3.40.30.10">
    <property type="entry name" value="Glutaredoxin"/>
    <property type="match status" value="1"/>
</dbReference>
<name>A0A6C0LAZ4_9ZZZZ</name>
<evidence type="ECO:0000313" key="2">
    <source>
        <dbReference type="EMBL" id="QHU26838.1"/>
    </source>
</evidence>
<evidence type="ECO:0000259" key="1">
    <source>
        <dbReference type="Pfam" id="PF00085"/>
    </source>
</evidence>
<dbReference type="InterPro" id="IPR013766">
    <property type="entry name" value="Thioredoxin_domain"/>
</dbReference>